<dbReference type="Proteomes" id="UP001153069">
    <property type="component" value="Unassembled WGS sequence"/>
</dbReference>
<protein>
    <submittedName>
        <fullName evidence="3">Uncharacterized protein</fullName>
    </submittedName>
</protein>
<comment type="caution">
    <text evidence="3">The sequence shown here is derived from an EMBL/GenBank/DDBJ whole genome shotgun (WGS) entry which is preliminary data.</text>
</comment>
<keyword evidence="2" id="KW-0472">Membrane</keyword>
<proteinExistence type="predicted"/>
<gene>
    <name evidence="3" type="ORF">SEMRO_3059_G342920.1</name>
</gene>
<organism evidence="3 4">
    <name type="scientific">Seminavis robusta</name>
    <dbReference type="NCBI Taxonomy" id="568900"/>
    <lineage>
        <taxon>Eukaryota</taxon>
        <taxon>Sar</taxon>
        <taxon>Stramenopiles</taxon>
        <taxon>Ochrophyta</taxon>
        <taxon>Bacillariophyta</taxon>
        <taxon>Bacillariophyceae</taxon>
        <taxon>Bacillariophycidae</taxon>
        <taxon>Naviculales</taxon>
        <taxon>Naviculaceae</taxon>
        <taxon>Seminavis</taxon>
    </lineage>
</organism>
<evidence type="ECO:0000313" key="4">
    <source>
        <dbReference type="Proteomes" id="UP001153069"/>
    </source>
</evidence>
<reference evidence="3" key="1">
    <citation type="submission" date="2020-06" db="EMBL/GenBank/DDBJ databases">
        <authorList>
            <consortium name="Plant Systems Biology data submission"/>
        </authorList>
    </citation>
    <scope>NUCLEOTIDE SEQUENCE</scope>
    <source>
        <strain evidence="3">D6</strain>
    </source>
</reference>
<feature type="region of interest" description="Disordered" evidence="1">
    <location>
        <begin position="322"/>
        <end position="343"/>
    </location>
</feature>
<sequence length="359" mass="40916">MVEIGTPLSIWIQLGNLCFLMVGLFSDLLWIRTFLCFAYIFFWLNACVGGPLWPDVSNPGTFRLDGFLWATVNLYNHGSGLIRLFLDEMPVKFASEEEEALWRSFYRRGGASKKVFQTTVAKHMTVKRYGKGEVLPDSEQFLHILYSGNCQLQLLKQDKSDDEVVQHERIVISGRVFHFKHLKLLDTTLDQLVLKVKALTDNVIVFEFPAKLMPDIVSENPSIHNAWQLLMMDTVSQLADAHVHGTNKSLPLEHNRMVPTSLLEDYIDPRFLPLADWEQPPAVLAGFGRVLEHIWQNYKYSMNRFFTPPWPMMIHPIGLRHQMMPAPPPPPPPDADVEEDSVASKQLASSIRSAFVADA</sequence>
<dbReference type="EMBL" id="CAICTM010003057">
    <property type="protein sequence ID" value="CAB9530811.1"/>
    <property type="molecule type" value="Genomic_DNA"/>
</dbReference>
<name>A0A9N8F0W4_9STRA</name>
<keyword evidence="4" id="KW-1185">Reference proteome</keyword>
<keyword evidence="2" id="KW-0812">Transmembrane</keyword>
<evidence type="ECO:0000256" key="1">
    <source>
        <dbReference type="SAM" id="MobiDB-lite"/>
    </source>
</evidence>
<evidence type="ECO:0000256" key="2">
    <source>
        <dbReference type="SAM" id="Phobius"/>
    </source>
</evidence>
<accession>A0A9N8F0W4</accession>
<feature type="transmembrane region" description="Helical" evidence="2">
    <location>
        <begin position="6"/>
        <end position="26"/>
    </location>
</feature>
<dbReference type="OrthoDB" id="45349at2759"/>
<feature type="transmembrane region" description="Helical" evidence="2">
    <location>
        <begin position="33"/>
        <end position="54"/>
    </location>
</feature>
<evidence type="ECO:0000313" key="3">
    <source>
        <dbReference type="EMBL" id="CAB9530811.1"/>
    </source>
</evidence>
<keyword evidence="2" id="KW-1133">Transmembrane helix</keyword>
<dbReference type="AlphaFoldDB" id="A0A9N8F0W4"/>
<feature type="compositionally biased region" description="Pro residues" evidence="1">
    <location>
        <begin position="325"/>
        <end position="334"/>
    </location>
</feature>